<reference evidence="12 13" key="1">
    <citation type="journal article" date="2018" name="MBio">
        <title>Comparative Genomics Reveals the Core Gene Toolbox for the Fungus-Insect Symbiosis.</title>
        <authorList>
            <person name="Wang Y."/>
            <person name="Stata M."/>
            <person name="Wang W."/>
            <person name="Stajich J.E."/>
            <person name="White M.M."/>
            <person name="Moncalvo J.M."/>
        </authorList>
    </citation>
    <scope>NUCLEOTIDE SEQUENCE [LARGE SCALE GENOMIC DNA]</scope>
    <source>
        <strain evidence="12 13">AUS-77-4</strain>
    </source>
</reference>
<dbReference type="PROSITE" id="PS51847">
    <property type="entry name" value="SMP"/>
    <property type="match status" value="1"/>
</dbReference>
<feature type="transmembrane region" description="Helical" evidence="10">
    <location>
        <begin position="6"/>
        <end position="27"/>
    </location>
</feature>
<evidence type="ECO:0000256" key="6">
    <source>
        <dbReference type="ARBA" id="ARBA00023055"/>
    </source>
</evidence>
<dbReference type="CDD" id="cd21675">
    <property type="entry name" value="SMP_TEX2"/>
    <property type="match status" value="1"/>
</dbReference>
<feature type="region of interest" description="Disordered" evidence="9">
    <location>
        <begin position="636"/>
        <end position="690"/>
    </location>
</feature>
<dbReference type="GO" id="GO:0006869">
    <property type="term" value="P:lipid transport"/>
    <property type="evidence" value="ECO:0007669"/>
    <property type="project" value="UniProtKB-KW"/>
</dbReference>
<comment type="subcellular location">
    <subcellularLocation>
        <location evidence="1">Endoplasmic reticulum membrane</location>
    </subcellularLocation>
</comment>
<dbReference type="STRING" id="61424.A0A2T9Y0I4"/>
<gene>
    <name evidence="12" type="ORF">BB559_006811</name>
</gene>
<dbReference type="OrthoDB" id="26740at2759"/>
<feature type="compositionally biased region" description="Polar residues" evidence="9">
    <location>
        <begin position="676"/>
        <end position="690"/>
    </location>
</feature>
<evidence type="ECO:0000256" key="9">
    <source>
        <dbReference type="SAM" id="MobiDB-lite"/>
    </source>
</evidence>
<dbReference type="EMBL" id="MBFT01001027">
    <property type="protein sequence ID" value="PVU85794.1"/>
    <property type="molecule type" value="Genomic_DNA"/>
</dbReference>
<dbReference type="InterPro" id="IPR031468">
    <property type="entry name" value="SMP_LBD"/>
</dbReference>
<evidence type="ECO:0000256" key="7">
    <source>
        <dbReference type="ARBA" id="ARBA00023121"/>
    </source>
</evidence>
<protein>
    <recommendedName>
        <fullName evidence="11">SMP-LTD domain-containing protein</fullName>
    </recommendedName>
</protein>
<comment type="caution">
    <text evidence="12">The sequence shown here is derived from an EMBL/GenBank/DDBJ whole genome shotgun (WGS) entry which is preliminary data.</text>
</comment>
<dbReference type="AlphaFoldDB" id="A0A2T9Y0I4"/>
<evidence type="ECO:0000256" key="1">
    <source>
        <dbReference type="ARBA" id="ARBA00004586"/>
    </source>
</evidence>
<feature type="region of interest" description="Disordered" evidence="9">
    <location>
        <begin position="738"/>
        <end position="759"/>
    </location>
</feature>
<dbReference type="InterPro" id="IPR019411">
    <property type="entry name" value="MMM1_dom"/>
</dbReference>
<accession>A0A2T9Y0I4</accession>
<feature type="region of interest" description="Disordered" evidence="9">
    <location>
        <begin position="595"/>
        <end position="620"/>
    </location>
</feature>
<evidence type="ECO:0000256" key="2">
    <source>
        <dbReference type="ARBA" id="ARBA00022448"/>
    </source>
</evidence>
<feature type="compositionally biased region" description="Basic and acidic residues" evidence="9">
    <location>
        <begin position="595"/>
        <end position="604"/>
    </location>
</feature>
<dbReference type="GO" id="GO:0005789">
    <property type="term" value="C:endoplasmic reticulum membrane"/>
    <property type="evidence" value="ECO:0007669"/>
    <property type="project" value="UniProtKB-SubCell"/>
</dbReference>
<keyword evidence="3 10" id="KW-0812">Transmembrane</keyword>
<evidence type="ECO:0000259" key="11">
    <source>
        <dbReference type="PROSITE" id="PS51847"/>
    </source>
</evidence>
<evidence type="ECO:0000256" key="4">
    <source>
        <dbReference type="ARBA" id="ARBA00022824"/>
    </source>
</evidence>
<keyword evidence="7" id="KW-0446">Lipid-binding</keyword>
<sequence length="1065" mass="119885">MPIILVYLAGLFTIPLVILIVFCYWIVILPESKRDLLIIEIFGYPKHSSKVLLELERIIVYLSRCAFNVLSIFFGDAFVSKLNPKKNEPNAEPTIELPPTLNSQNSSFETYSKKVLNDYECSKEIISGYLHISKPADSTLQSVKTNDFDKQNSTGNPKKNGKSKNSEEILEKKTRNSKCLYFVSLKGKTLFLYSNEDKVEGLGTIVLTEYNIELMSADGFGENRIYSKKLPILLKRKNATEKQTAESESLTSNISADTGRSITSSNIEYFLFAPKSVIKEDWYIYMSQAVLDGNNDEKLAYKRKCYNISFEQAKKHISDVYTYQTETQSNKTDGLHPDTRNIVFHDLWLNMLVSRIGLGIIKTKKIRHLLIENIKKKFSNLKFPSLIQEIHVVDLVMGDNVPTFSNTTLLSAENDGRVSVETNFDYNGGLSVLLQVDVKLMNLKLPIKIRMDIKKVKGTLIILIKQPPSNRIWIGFSEMPDIDMNLEPTILQKQINYNRITSALKSKLLESFASGFVLPNMSDSIFYTPGHNSNGGIFESEIYKVDTLNDDKKSNEKKTELLGKSASLYEKTSEIKPISRDFTFPTTKNLGIFKGNKERNELSRNLKQNNPVNNPKDKEKKSNSFWKFKNLIEIEKPSSTDPKKPQEPITHSQSFRIDEFSSIPKDGSHTDPPIKSTDSSVSNKDSFMSQNNNATSIETKHDSNNIANFDDLKVEHIPESELNTAFTNKSSLYDGDYSTEPSSYTGSFTETETKPDTKSTNNLMKSFIRYSETRNPQETPEAIQQTQSQTFDADVKSISIFPKKISKQNYSLGNIAQNNTTKQIASNLKTSVISSASELYSHAKQSNAAEAARKWLKKNNIKAGVFSKYSEKGGSDTSGNPKESLNTISEKQAETNGINSAFNGKDISYDGFYLPENHINPVTEPPKLPLRVPKQVGKEKVEDLNLFSPTLPPRKSISYNNSTGGDESNSPFKPALKFDGNDKNIENYFPTANTAFQDRKSSASSTIIRPLSDDIEFNTSVTHHFDVGTELPSNSLSLSALDSSFLLQEERKNIINSPPKLPYRN</sequence>
<dbReference type="Pfam" id="PF10296">
    <property type="entry name" value="MMM1"/>
    <property type="match status" value="1"/>
</dbReference>
<feature type="compositionally biased region" description="Basic and acidic residues" evidence="9">
    <location>
        <begin position="636"/>
        <end position="646"/>
    </location>
</feature>
<evidence type="ECO:0000256" key="5">
    <source>
        <dbReference type="ARBA" id="ARBA00022989"/>
    </source>
</evidence>
<keyword evidence="2" id="KW-0813">Transport</keyword>
<dbReference type="GO" id="GO:0008289">
    <property type="term" value="F:lipid binding"/>
    <property type="evidence" value="ECO:0007669"/>
    <property type="project" value="UniProtKB-KW"/>
</dbReference>
<organism evidence="12 13">
    <name type="scientific">Furculomyces boomerangus</name>
    <dbReference type="NCBI Taxonomy" id="61424"/>
    <lineage>
        <taxon>Eukaryota</taxon>
        <taxon>Fungi</taxon>
        <taxon>Fungi incertae sedis</taxon>
        <taxon>Zoopagomycota</taxon>
        <taxon>Kickxellomycotina</taxon>
        <taxon>Harpellomycetes</taxon>
        <taxon>Harpellales</taxon>
        <taxon>Harpellaceae</taxon>
        <taxon>Furculomyces</taxon>
    </lineage>
</organism>
<feature type="region of interest" description="Disordered" evidence="9">
    <location>
        <begin position="146"/>
        <end position="169"/>
    </location>
</feature>
<keyword evidence="13" id="KW-1185">Reference proteome</keyword>
<keyword evidence="5 10" id="KW-1133">Transmembrane helix</keyword>
<proteinExistence type="predicted"/>
<evidence type="ECO:0000313" key="12">
    <source>
        <dbReference type="EMBL" id="PVU85794.1"/>
    </source>
</evidence>
<dbReference type="PANTHER" id="PTHR13466:SF0">
    <property type="entry name" value="SMP-LTD DOMAIN-CONTAINING PROTEIN"/>
    <property type="match status" value="1"/>
</dbReference>
<dbReference type="PANTHER" id="PTHR13466">
    <property type="entry name" value="TEX2 PROTEIN-RELATED"/>
    <property type="match status" value="1"/>
</dbReference>
<dbReference type="Proteomes" id="UP000245699">
    <property type="component" value="Unassembled WGS sequence"/>
</dbReference>
<name>A0A2T9Y0I4_9FUNG</name>
<keyword evidence="6" id="KW-0445">Lipid transport</keyword>
<evidence type="ECO:0000256" key="3">
    <source>
        <dbReference type="ARBA" id="ARBA00022692"/>
    </source>
</evidence>
<feature type="compositionally biased region" description="Polar residues" evidence="9">
    <location>
        <begin position="739"/>
        <end position="750"/>
    </location>
</feature>
<evidence type="ECO:0000256" key="10">
    <source>
        <dbReference type="SAM" id="Phobius"/>
    </source>
</evidence>
<keyword evidence="4" id="KW-0256">Endoplasmic reticulum</keyword>
<keyword evidence="8 10" id="KW-0472">Membrane</keyword>
<evidence type="ECO:0000313" key="13">
    <source>
        <dbReference type="Proteomes" id="UP000245699"/>
    </source>
</evidence>
<evidence type="ECO:0000256" key="8">
    <source>
        <dbReference type="ARBA" id="ARBA00023136"/>
    </source>
</evidence>
<feature type="domain" description="SMP-LTD" evidence="11">
    <location>
        <begin position="341"/>
        <end position="527"/>
    </location>
</feature>